<dbReference type="AlphaFoldDB" id="A0A1B2DT73"/>
<evidence type="ECO:0000313" key="1">
    <source>
        <dbReference type="EMBL" id="ANY70906.1"/>
    </source>
</evidence>
<accession>A0A1B2DT73</accession>
<keyword evidence="1" id="KW-0418">Kinase</keyword>
<keyword evidence="1" id="KW-0808">Transferase</keyword>
<dbReference type="GO" id="GO:0016301">
    <property type="term" value="F:kinase activity"/>
    <property type="evidence" value="ECO:0007669"/>
    <property type="project" value="UniProtKB-KW"/>
</dbReference>
<reference evidence="1" key="1">
    <citation type="submission" date="2016-08" db="EMBL/GenBank/DDBJ databases">
        <title>Complete Genome Seqeunce of Paenibacillus sp. BIHB 4019 from tea rhizoplane.</title>
        <authorList>
            <person name="Thakur R."/>
            <person name="Swarnkar M.K."/>
            <person name="Gulati A."/>
        </authorList>
    </citation>
    <scope>NUCLEOTIDE SEQUENCE [LARGE SCALE GENOMIC DNA]</scope>
    <source>
        <strain evidence="1">BIHB4019</strain>
    </source>
</reference>
<organism evidence="1">
    <name type="scientific">Paenibacillus sp. BIHB 4019</name>
    <dbReference type="NCBI Taxonomy" id="1870819"/>
    <lineage>
        <taxon>Bacteria</taxon>
        <taxon>Bacillati</taxon>
        <taxon>Bacillota</taxon>
        <taxon>Bacilli</taxon>
        <taxon>Bacillales</taxon>
        <taxon>Paenibacillaceae</taxon>
        <taxon>Paenibacillus</taxon>
    </lineage>
</organism>
<name>A0A1B2DT73_9BACL</name>
<sequence>MELNRKLRTLWVQHVYWTRLTVNSIVDRLGDEQATTARLLRNPTDFAAALEPLYGKVIAARFAELLREHLVIAAELVKALQAGDNAAAADAQKRWYMNAEAIADFLGQINPYWSKEEWKRMLDEHLRLLTGEVAARLAKNYEQNVALGDPIEAQAMGMADVMTNGIIRQFPSLFSN</sequence>
<protein>
    <submittedName>
        <fullName evidence="1">Acetylglutamate kinase</fullName>
    </submittedName>
</protein>
<dbReference type="EMBL" id="CP016808">
    <property type="protein sequence ID" value="ANY70906.1"/>
    <property type="molecule type" value="Genomic_DNA"/>
</dbReference>
<gene>
    <name evidence="1" type="ORF">BBD42_21420</name>
</gene>
<proteinExistence type="predicted"/>